<accession>A0ABT6F6J6</accession>
<sequence length="196" mass="22545">MNRRDLNATIGLILGALLILGSPEQGRAQQEKRTEQEDLRAPGEEHKRLNAMAGRWDVVVTYRLGPDREMKGTAQCDAKWVLDGRFLRQDYRSEIQKRPFEVVQYLGFDRSKKRFVELKMDSMDTAVMHNEGSLSDDGRTITCVGERLDREDGRSRPLRTVYTLTDADHFTLSWYTTDSTGKEEKAVELVHTRRAP</sequence>
<keyword evidence="2" id="KW-1185">Reference proteome</keyword>
<comment type="caution">
    <text evidence="1">The sequence shown here is derived from an EMBL/GenBank/DDBJ whole genome shotgun (WGS) entry which is preliminary data.</text>
</comment>
<reference evidence="1 2" key="1">
    <citation type="submission" date="2023-03" db="EMBL/GenBank/DDBJ databases">
        <title>Paludisphaera mucosa sp. nov. a novel planctomycete from northern fen.</title>
        <authorList>
            <person name="Ivanova A."/>
        </authorList>
    </citation>
    <scope>NUCLEOTIDE SEQUENCE [LARGE SCALE GENOMIC DNA]</scope>
    <source>
        <strain evidence="1 2">Pla2</strain>
    </source>
</reference>
<protein>
    <submittedName>
        <fullName evidence="1">DUF1579 family protein</fullName>
    </submittedName>
</protein>
<proteinExistence type="predicted"/>
<dbReference type="InterPro" id="IPR011473">
    <property type="entry name" value="DUF1579"/>
</dbReference>
<dbReference type="Proteomes" id="UP001216907">
    <property type="component" value="Unassembled WGS sequence"/>
</dbReference>
<name>A0ABT6F6J6_9BACT</name>
<evidence type="ECO:0000313" key="1">
    <source>
        <dbReference type="EMBL" id="MDG3003211.1"/>
    </source>
</evidence>
<dbReference type="Pfam" id="PF07617">
    <property type="entry name" value="DUF1579"/>
    <property type="match status" value="1"/>
</dbReference>
<dbReference type="EMBL" id="JARRAG010000001">
    <property type="protein sequence ID" value="MDG3003211.1"/>
    <property type="molecule type" value="Genomic_DNA"/>
</dbReference>
<gene>
    <name evidence="1" type="ORF">PZE19_05485</name>
</gene>
<organism evidence="1 2">
    <name type="scientific">Paludisphaera mucosa</name>
    <dbReference type="NCBI Taxonomy" id="3030827"/>
    <lineage>
        <taxon>Bacteria</taxon>
        <taxon>Pseudomonadati</taxon>
        <taxon>Planctomycetota</taxon>
        <taxon>Planctomycetia</taxon>
        <taxon>Isosphaerales</taxon>
        <taxon>Isosphaeraceae</taxon>
        <taxon>Paludisphaera</taxon>
    </lineage>
</organism>
<evidence type="ECO:0000313" key="2">
    <source>
        <dbReference type="Proteomes" id="UP001216907"/>
    </source>
</evidence>
<dbReference type="RefSeq" id="WP_277859565.1">
    <property type="nucleotide sequence ID" value="NZ_JARRAG010000001.1"/>
</dbReference>